<organism evidence="2 3">
    <name type="scientific">Lichenicoccus roseus</name>
    <dbReference type="NCBI Taxonomy" id="2683649"/>
    <lineage>
        <taxon>Bacteria</taxon>
        <taxon>Pseudomonadati</taxon>
        <taxon>Pseudomonadota</taxon>
        <taxon>Alphaproteobacteria</taxon>
        <taxon>Acetobacterales</taxon>
        <taxon>Acetobacteraceae</taxon>
        <taxon>Lichenicoccus</taxon>
    </lineage>
</organism>
<sequence length="291" mass="31569">MSIRTILVVLEVESAVEQLLDGALEIARAMEGHLEILLLQGDPEQLLADCAFTPLGSIPIQALNEGRDAAETEIKRRFTAWRDARDLPGDIVDHRLRTTYARWSSWQGRAEIGLLRRGRLADVIVMALQPRRLGLRSALVDAALFDSGRPVLFLPGVPVVPPLGRVALAWNDSLQAVRCLACSLPFLHEAERVFVLSISSGPDDIGGDSASIPAEDVVEAMTWQGINASLVRVAPKSGETIGARMLREAADLDVGLLALGAFTHSRVREALLGGVTRHVLDHATIPLLMIH</sequence>
<protein>
    <submittedName>
        <fullName evidence="2">Universal stress protein</fullName>
    </submittedName>
</protein>
<keyword evidence="3" id="KW-1185">Reference proteome</keyword>
<dbReference type="Gene3D" id="3.40.50.12370">
    <property type="match status" value="1"/>
</dbReference>
<dbReference type="EMBL" id="VCDI01000001">
    <property type="protein sequence ID" value="TLU74527.1"/>
    <property type="molecule type" value="Genomic_DNA"/>
</dbReference>
<gene>
    <name evidence="2" type="ORF">FE263_04980</name>
</gene>
<evidence type="ECO:0000313" key="3">
    <source>
        <dbReference type="Proteomes" id="UP000305654"/>
    </source>
</evidence>
<reference evidence="2 3" key="1">
    <citation type="submission" date="2019-05" db="EMBL/GenBank/DDBJ databases">
        <authorList>
            <person name="Pankratov T."/>
            <person name="Grouzdev D."/>
        </authorList>
    </citation>
    <scope>NUCLEOTIDE SEQUENCE [LARGE SCALE GENOMIC DNA]</scope>
    <source>
        <strain evidence="2 3">KEBCLARHB70R</strain>
    </source>
</reference>
<dbReference type="InterPro" id="IPR006016">
    <property type="entry name" value="UspA"/>
</dbReference>
<proteinExistence type="predicted"/>
<dbReference type="SUPFAM" id="SSF52402">
    <property type="entry name" value="Adenine nucleotide alpha hydrolases-like"/>
    <property type="match status" value="1"/>
</dbReference>
<feature type="domain" description="UspA" evidence="1">
    <location>
        <begin position="243"/>
        <end position="291"/>
    </location>
</feature>
<dbReference type="CDD" id="cd00293">
    <property type="entry name" value="USP-like"/>
    <property type="match status" value="1"/>
</dbReference>
<accession>A0A5R9JDB0</accession>
<evidence type="ECO:0000313" key="2">
    <source>
        <dbReference type="EMBL" id="TLU74527.1"/>
    </source>
</evidence>
<dbReference type="Proteomes" id="UP000305654">
    <property type="component" value="Unassembled WGS sequence"/>
</dbReference>
<evidence type="ECO:0000259" key="1">
    <source>
        <dbReference type="Pfam" id="PF00582"/>
    </source>
</evidence>
<dbReference type="OrthoDB" id="9804721at2"/>
<dbReference type="RefSeq" id="WP_138324776.1">
    <property type="nucleotide sequence ID" value="NZ_VCDI01000001.1"/>
</dbReference>
<name>A0A5R9JDB0_9PROT</name>
<dbReference type="AlphaFoldDB" id="A0A5R9JDB0"/>
<dbReference type="Pfam" id="PF00582">
    <property type="entry name" value="Usp"/>
    <property type="match status" value="1"/>
</dbReference>
<comment type="caution">
    <text evidence="2">The sequence shown here is derived from an EMBL/GenBank/DDBJ whole genome shotgun (WGS) entry which is preliminary data.</text>
</comment>